<dbReference type="PANTHER" id="PTHR36848">
    <property type="entry name" value="DNA-BINDING PROTEIN (PUTATIVE SECRETED PROTEIN)-RELATED"/>
    <property type="match status" value="1"/>
</dbReference>
<dbReference type="PANTHER" id="PTHR36848:SF2">
    <property type="entry name" value="SECRETED PROTEIN"/>
    <property type="match status" value="1"/>
</dbReference>
<name>A0A972K3B3_9BACL</name>
<protein>
    <recommendedName>
        <fullName evidence="3">Alpha-L-rhamnosidase</fullName>
    </recommendedName>
</protein>
<dbReference type="Gene3D" id="2.60.120.260">
    <property type="entry name" value="Galactose-binding domain-like"/>
    <property type="match status" value="2"/>
</dbReference>
<accession>A0A972K3B3</accession>
<gene>
    <name evidence="1" type="ORF">GC093_26815</name>
</gene>
<sequence length="1293" mass="145300">MNNLQLKQNFAQANPRFGPVPFWWWSAEEVTAERVRWQMKKFRDGGLRNIGIINLAPTGPQYGSVSDSPVYASEDWWSMFEVALREAERLGMHLWFYDQIGFSGSNMPARIVTESPDMAGYQLRRFLLEEELPESSKVLFETGEYRYVSVRQGFNWLDPRATAQLLNRVHGEMERRFPHDLGKTIAGSFQDELPPLPLWTPELSVLYKERFNEELAPHVPALFEALPGCEQVRRRVYRLAAELAEQSFFIPLGEWHRQRGMLICCDQAGPARRADPNGAQRIYLDYFRTHRWYNAPGSDMDGEIKPHSSMVHLHGGSRVFMEAFHSSGWGGTLEETMHWLLPWLQAGATVYSPHSIYFSTRGGWWEWAPPDTGWRQPYFEHYPVFADTISRICYLLSEGTHVCDVAVHYPSYAVCGYLSLSDGKVNEHPMGVSNRESHERVTQIQNVYHEITGSWNRRSQNQVGVLRKAQLDYDIADDSALHKSIPQGAKLRIAEESFSVLVLCGTTVMDEEARVKVEAWLKQGGLVVAVDVPEAERDLAGAVYVEDAQEASALIEARISKRVEGPGEALCRKTDEADIFLLLPGNGDLLSMHQPATPETKEAAAAIYRLKTNRVPQYWDPVQGTAAPIAFTRDGDWIEVTVPFASWPAALLVCVEESETATLVMEESESRVNEDLEHQSELFPAQISTSELSCKSTQLDSNDWQIRTESTLDNRYGDFDLHDGFGEYVQVERREMRVKLETGQADGEVAGWHQAGLDETDWLTRLWSESAYWLICPGEQFEEHQAVRQVYSNVFGDMAMRSWAGRMGRVPRRFLNLGKVEKHAAVWAKTSIIAPADGRYWIRTESNSNITGHINGKEIALHGGPEEQTAWIELREGSNELLLKAVAIKNGLIRAGIEVNSEARPSLPKWLLTQNPNPQSSLTQYIDSSPEQSFRRVRIVFAARGRAELYVNGVKVTEHGDFNPYIRQGQEEVDITDMWRSGANEIKFTLPEGKGEVFADGLIELNNGESISFCTGEDWSDEQGAAPGIHHFSVLQFAETESLWISPRPHPLSSVGWLMPESVPEPKPLAFSILPDLLGKPVWLRFPLPVGACKMHILAAGETQVWINGVEAAATGGSFEFEPQLAGTLAAVRITPHGSHSEAAVLLAPIRFETVPALGSLGDWRSALCLAHHSGVVEYEKYVDLSSLAAGCELDLGHLRGTAEAWIDGEPLGVRLWKPYRFALPSLAEGSHRLRIRVTNTLGTYYETGRPTSLVGGNPDITYWNKDRQEQEQDWQQWFPSGGLYGPVRISGV</sequence>
<dbReference type="InterPro" id="IPR053161">
    <property type="entry name" value="Ulvan_degrading_GH"/>
</dbReference>
<organism evidence="1 2">
    <name type="scientific">Paenibacillus foliorum</name>
    <dbReference type="NCBI Taxonomy" id="2654974"/>
    <lineage>
        <taxon>Bacteria</taxon>
        <taxon>Bacillati</taxon>
        <taxon>Bacillota</taxon>
        <taxon>Bacilli</taxon>
        <taxon>Bacillales</taxon>
        <taxon>Paenibacillaceae</taxon>
        <taxon>Paenibacillus</taxon>
    </lineage>
</organism>
<dbReference type="SUPFAM" id="SSF49785">
    <property type="entry name" value="Galactose-binding domain-like"/>
    <property type="match status" value="1"/>
</dbReference>
<evidence type="ECO:0000313" key="2">
    <source>
        <dbReference type="Proteomes" id="UP000641588"/>
    </source>
</evidence>
<dbReference type="Proteomes" id="UP000641588">
    <property type="component" value="Unassembled WGS sequence"/>
</dbReference>
<proteinExistence type="predicted"/>
<dbReference type="RefSeq" id="WP_171655046.1">
    <property type="nucleotide sequence ID" value="NZ_WHOD01000102.1"/>
</dbReference>
<keyword evidence="2" id="KW-1185">Reference proteome</keyword>
<evidence type="ECO:0008006" key="3">
    <source>
        <dbReference type="Google" id="ProtNLM"/>
    </source>
</evidence>
<reference evidence="1" key="1">
    <citation type="submission" date="2019-10" db="EMBL/GenBank/DDBJ databases">
        <title>Description of Paenibacillus glebae sp. nov.</title>
        <authorList>
            <person name="Carlier A."/>
            <person name="Qi S."/>
        </authorList>
    </citation>
    <scope>NUCLEOTIDE SEQUENCE</scope>
    <source>
        <strain evidence="1">LMG 31456</strain>
    </source>
</reference>
<evidence type="ECO:0000313" key="1">
    <source>
        <dbReference type="EMBL" id="NOU96805.1"/>
    </source>
</evidence>
<dbReference type="InterPro" id="IPR008979">
    <property type="entry name" value="Galactose-bd-like_sf"/>
</dbReference>
<dbReference type="EMBL" id="WHOD01000102">
    <property type="protein sequence ID" value="NOU96805.1"/>
    <property type="molecule type" value="Genomic_DNA"/>
</dbReference>
<comment type="caution">
    <text evidence="1">The sequence shown here is derived from an EMBL/GenBank/DDBJ whole genome shotgun (WGS) entry which is preliminary data.</text>
</comment>